<reference evidence="2" key="2">
    <citation type="journal article" date="2007" name="Science">
        <title>Draft genome sequence of the sexually transmitted pathogen Trichomonas vaginalis.</title>
        <authorList>
            <person name="Carlton J.M."/>
            <person name="Hirt R.P."/>
            <person name="Silva J.C."/>
            <person name="Delcher A.L."/>
            <person name="Schatz M."/>
            <person name="Zhao Q."/>
            <person name="Wortman J.R."/>
            <person name="Bidwell S.L."/>
            <person name="Alsmark U.C.M."/>
            <person name="Besteiro S."/>
            <person name="Sicheritz-Ponten T."/>
            <person name="Noel C.J."/>
            <person name="Dacks J.B."/>
            <person name="Foster P.G."/>
            <person name="Simillion C."/>
            <person name="Van de Peer Y."/>
            <person name="Miranda-Saavedra D."/>
            <person name="Barton G.J."/>
            <person name="Westrop G.D."/>
            <person name="Mueller S."/>
            <person name="Dessi D."/>
            <person name="Fiori P.L."/>
            <person name="Ren Q."/>
            <person name="Paulsen I."/>
            <person name="Zhang H."/>
            <person name="Bastida-Corcuera F.D."/>
            <person name="Simoes-Barbosa A."/>
            <person name="Brown M.T."/>
            <person name="Hayes R.D."/>
            <person name="Mukherjee M."/>
            <person name="Okumura C.Y."/>
            <person name="Schneider R."/>
            <person name="Smith A.J."/>
            <person name="Vanacova S."/>
            <person name="Villalvazo M."/>
            <person name="Haas B.J."/>
            <person name="Pertea M."/>
            <person name="Feldblyum T.V."/>
            <person name="Utterback T.R."/>
            <person name="Shu C.L."/>
            <person name="Osoegawa K."/>
            <person name="de Jong P.J."/>
            <person name="Hrdy I."/>
            <person name="Horvathova L."/>
            <person name="Zubacova Z."/>
            <person name="Dolezal P."/>
            <person name="Malik S.B."/>
            <person name="Logsdon J.M. Jr."/>
            <person name="Henze K."/>
            <person name="Gupta A."/>
            <person name="Wang C.C."/>
            <person name="Dunne R.L."/>
            <person name="Upcroft J.A."/>
            <person name="Upcroft P."/>
            <person name="White O."/>
            <person name="Salzberg S.L."/>
            <person name="Tang P."/>
            <person name="Chiu C.-H."/>
            <person name="Lee Y.-S."/>
            <person name="Embley T.M."/>
            <person name="Coombs G.H."/>
            <person name="Mottram J.C."/>
            <person name="Tachezy J."/>
            <person name="Fraser-Liggett C.M."/>
            <person name="Johnson P.J."/>
        </authorList>
    </citation>
    <scope>NUCLEOTIDE SEQUENCE [LARGE SCALE GENOMIC DNA]</scope>
    <source>
        <strain evidence="2">G3</strain>
    </source>
</reference>
<name>A2FRJ3_TRIV3</name>
<evidence type="ECO:0000313" key="3">
    <source>
        <dbReference type="Proteomes" id="UP000001542"/>
    </source>
</evidence>
<proteinExistence type="predicted"/>
<keyword evidence="1" id="KW-1133">Transmembrane helix</keyword>
<dbReference type="AlphaFoldDB" id="A2FRJ3"/>
<dbReference type="EMBL" id="DS113966">
    <property type="protein sequence ID" value="EAX92455.1"/>
    <property type="molecule type" value="Genomic_DNA"/>
</dbReference>
<gene>
    <name evidence="2" type="ORF">TVAG_331310</name>
</gene>
<sequence length="360" mass="40708">MILNTVISINDKKFNNTRYNTGLREKPDEDLEILYCTFTDITSKKEGGAICLKSYRYSLFTFCCGFSLCASHTAGGAVYLNCYSYLAYKTCFYGCLALNSDQAVHSDVRKYARDEAADNTFNLTFICQCSPKQSQGQKRAVFLTGGMQIFLNSNFTNNHVREESSAMITSYPTIFNLKFCEFTKSSGTNLIWIHLIEDGFTLSYCNIYNNTLAVNKSSSVVVIEQSRAVFTRFIFFDNQCFHCMEGTYQVFLIECSFDFQFEQAIFGELKVSDKGSKFMTAGRKYKLKFAPTWDCWAIGSASPRATSILIHILNPQNSSTSLIIVILVLIVGGIVGFAIWFSQNTFIRDLEDLEPINIEN</sequence>
<feature type="transmembrane region" description="Helical" evidence="1">
    <location>
        <begin position="322"/>
        <end position="341"/>
    </location>
</feature>
<dbReference type="VEuPathDB" id="TrichDB:TVAG_331310"/>
<accession>A2FRJ3</accession>
<organism evidence="2 3">
    <name type="scientific">Trichomonas vaginalis (strain ATCC PRA-98 / G3)</name>
    <dbReference type="NCBI Taxonomy" id="412133"/>
    <lineage>
        <taxon>Eukaryota</taxon>
        <taxon>Metamonada</taxon>
        <taxon>Parabasalia</taxon>
        <taxon>Trichomonadida</taxon>
        <taxon>Trichomonadidae</taxon>
        <taxon>Trichomonas</taxon>
    </lineage>
</organism>
<dbReference type="RefSeq" id="XP_001305385.1">
    <property type="nucleotide sequence ID" value="XM_001305384.1"/>
</dbReference>
<dbReference type="Proteomes" id="UP000001542">
    <property type="component" value="Unassembled WGS sequence"/>
</dbReference>
<dbReference type="VEuPathDB" id="TrichDB:TVAGG3_1060910"/>
<keyword evidence="1" id="KW-0812">Transmembrane</keyword>
<evidence type="ECO:0000313" key="2">
    <source>
        <dbReference type="EMBL" id="EAX92455.1"/>
    </source>
</evidence>
<reference evidence="2" key="1">
    <citation type="submission" date="2006-10" db="EMBL/GenBank/DDBJ databases">
        <authorList>
            <person name="Amadeo P."/>
            <person name="Zhao Q."/>
            <person name="Wortman J."/>
            <person name="Fraser-Liggett C."/>
            <person name="Carlton J."/>
        </authorList>
    </citation>
    <scope>NUCLEOTIDE SEQUENCE</scope>
    <source>
        <strain evidence="2">G3</strain>
    </source>
</reference>
<dbReference type="KEGG" id="tva:4750167"/>
<evidence type="ECO:0000256" key="1">
    <source>
        <dbReference type="SAM" id="Phobius"/>
    </source>
</evidence>
<keyword evidence="1" id="KW-0472">Membrane</keyword>
<dbReference type="OrthoDB" id="10593878at2759"/>
<dbReference type="InParanoid" id="A2FRJ3"/>
<protein>
    <submittedName>
        <fullName evidence="2">Uncharacterized protein</fullName>
    </submittedName>
</protein>
<keyword evidence="3" id="KW-1185">Reference proteome</keyword>